<dbReference type="FunCoup" id="A0A2V0NYK5">
    <property type="interactions" value="1749"/>
</dbReference>
<dbReference type="PANTHER" id="PTHR43804">
    <property type="entry name" value="LD18447P"/>
    <property type="match status" value="1"/>
</dbReference>
<feature type="domain" description="Prokaryotic-type class I peptide chain release factors" evidence="4">
    <location>
        <begin position="330"/>
        <end position="346"/>
    </location>
</feature>
<dbReference type="InterPro" id="IPR005139">
    <property type="entry name" value="PCRF"/>
</dbReference>
<comment type="similarity">
    <text evidence="1">Belongs to the prokaryotic/mitochondrial release factor family.</text>
</comment>
<reference evidence="5 6" key="1">
    <citation type="journal article" date="2018" name="Sci. Rep.">
        <title>Raphidocelis subcapitata (=Pseudokirchneriella subcapitata) provides an insight into genome evolution and environmental adaptations in the Sphaeropleales.</title>
        <authorList>
            <person name="Suzuki S."/>
            <person name="Yamaguchi H."/>
            <person name="Nakajima N."/>
            <person name="Kawachi M."/>
        </authorList>
    </citation>
    <scope>NUCLEOTIDE SEQUENCE [LARGE SCALE GENOMIC DNA]</scope>
    <source>
        <strain evidence="5 6">NIES-35</strain>
    </source>
</reference>
<dbReference type="Pfam" id="PF00472">
    <property type="entry name" value="RF-1"/>
    <property type="match status" value="1"/>
</dbReference>
<dbReference type="Gene3D" id="3.30.70.1660">
    <property type="match status" value="1"/>
</dbReference>
<protein>
    <submittedName>
        <fullName evidence="5">Peptide chain release factor</fullName>
    </submittedName>
</protein>
<dbReference type="STRING" id="307507.A0A2V0NYK5"/>
<evidence type="ECO:0000313" key="6">
    <source>
        <dbReference type="Proteomes" id="UP000247498"/>
    </source>
</evidence>
<dbReference type="InterPro" id="IPR045853">
    <property type="entry name" value="Pep_chain_release_fac_I_sf"/>
</dbReference>
<dbReference type="InParanoid" id="A0A2V0NYK5"/>
<dbReference type="AlphaFoldDB" id="A0A2V0NYK5"/>
<organism evidence="5 6">
    <name type="scientific">Raphidocelis subcapitata</name>
    <dbReference type="NCBI Taxonomy" id="307507"/>
    <lineage>
        <taxon>Eukaryota</taxon>
        <taxon>Viridiplantae</taxon>
        <taxon>Chlorophyta</taxon>
        <taxon>core chlorophytes</taxon>
        <taxon>Chlorophyceae</taxon>
        <taxon>CS clade</taxon>
        <taxon>Sphaeropleales</taxon>
        <taxon>Selenastraceae</taxon>
        <taxon>Raphidocelis</taxon>
    </lineage>
</organism>
<evidence type="ECO:0000313" key="5">
    <source>
        <dbReference type="EMBL" id="GBF90670.1"/>
    </source>
</evidence>
<dbReference type="Pfam" id="PF03462">
    <property type="entry name" value="PCRF"/>
    <property type="match status" value="1"/>
</dbReference>
<dbReference type="Gene3D" id="3.30.160.20">
    <property type="match status" value="1"/>
</dbReference>
<dbReference type="Gene3D" id="6.10.140.1950">
    <property type="match status" value="1"/>
</dbReference>
<keyword evidence="3" id="KW-0648">Protein biosynthesis</keyword>
<comment type="caution">
    <text evidence="5">The sequence shown here is derived from an EMBL/GenBank/DDBJ whole genome shotgun (WGS) entry which is preliminary data.</text>
</comment>
<dbReference type="FunFam" id="3.30.160.20:FF:000004">
    <property type="entry name" value="Peptide chain release factor 1"/>
    <property type="match status" value="1"/>
</dbReference>
<evidence type="ECO:0000259" key="4">
    <source>
        <dbReference type="PROSITE" id="PS00745"/>
    </source>
</evidence>
<accession>A0A2V0NYK5</accession>
<evidence type="ECO:0000256" key="1">
    <source>
        <dbReference type="ARBA" id="ARBA00010835"/>
    </source>
</evidence>
<name>A0A2V0NYK5_9CHLO</name>
<dbReference type="InterPro" id="IPR000352">
    <property type="entry name" value="Pep_chain_release_fac_I"/>
</dbReference>
<keyword evidence="2" id="KW-0488">Methylation</keyword>
<dbReference type="PANTHER" id="PTHR43804:SF7">
    <property type="entry name" value="LD18447P"/>
    <property type="match status" value="1"/>
</dbReference>
<keyword evidence="6" id="KW-1185">Reference proteome</keyword>
<evidence type="ECO:0000256" key="3">
    <source>
        <dbReference type="ARBA" id="ARBA00022917"/>
    </source>
</evidence>
<proteinExistence type="inferred from homology"/>
<dbReference type="EMBL" id="BDRX01000018">
    <property type="protein sequence ID" value="GBF90670.1"/>
    <property type="molecule type" value="Genomic_DNA"/>
</dbReference>
<dbReference type="Proteomes" id="UP000247498">
    <property type="component" value="Unassembled WGS sequence"/>
</dbReference>
<gene>
    <name evidence="5" type="ORF">Rsub_03242</name>
</gene>
<dbReference type="SMART" id="SM00937">
    <property type="entry name" value="PCRF"/>
    <property type="match status" value="1"/>
</dbReference>
<dbReference type="GO" id="GO:0005737">
    <property type="term" value="C:cytoplasm"/>
    <property type="evidence" value="ECO:0007669"/>
    <property type="project" value="UniProtKB-ARBA"/>
</dbReference>
<dbReference type="GO" id="GO:0003747">
    <property type="term" value="F:translation release factor activity"/>
    <property type="evidence" value="ECO:0007669"/>
    <property type="project" value="InterPro"/>
</dbReference>
<sequence>MRASRLAASIWRSRGAAARSAGGPDLDARAAASLLEGASEGCQSLRDGIATAAPGQLWAGGPLDGGRQRPRRCAAPAAAFNPWEPPRQQARCFAASAAPDRDALVDQRLKALSDEHAALQAQLHGGSIDPSSDRYQQASRHAGMLQVVADGYAEIARLRGELVGVEEMLAAEGSEELREMAREEKAALQQRMYDVRESLVAHLLPIDDDEHRNAVVEVRSGVGGEWAASFAADLLAMYKTYAVAQGWQFELLSASYTDFGGVKAADALVSGPGAFGRLRWESGVHRAQTVPFTEKTGKMQTGTATVAVLAEATEADVTIAETDLKWDTFRASGAGGQHVNTTDSAVRVTHLPTGVVVACQTERSQHQNRSKALRLLRSKVQEAERSKLAAVTSAARQQAHGNARFSERIRTFHYVDGRVTDHRVPGLSVMGGVERVLSGDMLDALIDAVAAVRREEALAEVLESQQRAAAAGE</sequence>
<dbReference type="OrthoDB" id="2019491at2759"/>
<dbReference type="InterPro" id="IPR050057">
    <property type="entry name" value="Prokaryotic/Mito_RF"/>
</dbReference>
<dbReference type="PROSITE" id="PS00745">
    <property type="entry name" value="RF_PROK_I"/>
    <property type="match status" value="1"/>
</dbReference>
<dbReference type="SUPFAM" id="SSF75620">
    <property type="entry name" value="Release factor"/>
    <property type="match status" value="1"/>
</dbReference>
<evidence type="ECO:0000256" key="2">
    <source>
        <dbReference type="ARBA" id="ARBA00022481"/>
    </source>
</evidence>